<protein>
    <submittedName>
        <fullName evidence="1">Lrp/AsnC family transcriptional regulator</fullName>
    </submittedName>
</protein>
<evidence type="ECO:0000313" key="2">
    <source>
        <dbReference type="Proteomes" id="UP000523795"/>
    </source>
</evidence>
<dbReference type="EMBL" id="JAAZSR010000722">
    <property type="protein sequence ID" value="NKX52766.1"/>
    <property type="molecule type" value="Genomic_DNA"/>
</dbReference>
<proteinExistence type="predicted"/>
<dbReference type="Proteomes" id="UP000523795">
    <property type="component" value="Unassembled WGS sequence"/>
</dbReference>
<accession>A0ABX1JWP6</accession>
<gene>
    <name evidence="1" type="ORF">HER39_19750</name>
</gene>
<name>A0ABX1JWP6_9MICC</name>
<feature type="non-terminal residue" evidence="1">
    <location>
        <position position="1"/>
    </location>
</feature>
<keyword evidence="2" id="KW-1185">Reference proteome</keyword>
<sequence length="81" mass="8657">LSAFGTLRLCASTTGDTNFMFMMWLRTAADVMAVERAAGDQIPGRDLVESVVIANVPKRVGWVLNRDGTATGTVTVPGDAW</sequence>
<evidence type="ECO:0000313" key="1">
    <source>
        <dbReference type="EMBL" id="NKX52766.1"/>
    </source>
</evidence>
<comment type="caution">
    <text evidence="1">The sequence shown here is derived from an EMBL/GenBank/DDBJ whole genome shotgun (WGS) entry which is preliminary data.</text>
</comment>
<reference evidence="1 2" key="1">
    <citation type="submission" date="2020-04" db="EMBL/GenBank/DDBJ databases">
        <authorList>
            <person name="Liu S."/>
        </authorList>
    </citation>
    <scope>NUCLEOTIDE SEQUENCE [LARGE SCALE GENOMIC DNA]</scope>
    <source>
        <strain evidence="1 2">CGMCC 1.15091</strain>
    </source>
</reference>
<organism evidence="1 2">
    <name type="scientific">Arthrobacter deserti</name>
    <dbReference type="NCBI Taxonomy" id="1742687"/>
    <lineage>
        <taxon>Bacteria</taxon>
        <taxon>Bacillati</taxon>
        <taxon>Actinomycetota</taxon>
        <taxon>Actinomycetes</taxon>
        <taxon>Micrococcales</taxon>
        <taxon>Micrococcaceae</taxon>
        <taxon>Arthrobacter</taxon>
    </lineage>
</organism>